<dbReference type="EMBL" id="CAXAMM010042124">
    <property type="protein sequence ID" value="CAK9103081.1"/>
    <property type="molecule type" value="Genomic_DNA"/>
</dbReference>
<name>A0ABP0RR31_9DINO</name>
<keyword evidence="3" id="KW-0378">Hydrolase</keyword>
<dbReference type="Proteomes" id="UP001642464">
    <property type="component" value="Unassembled WGS sequence"/>
</dbReference>
<organism evidence="3 4">
    <name type="scientific">Durusdinium trenchii</name>
    <dbReference type="NCBI Taxonomy" id="1381693"/>
    <lineage>
        <taxon>Eukaryota</taxon>
        <taxon>Sar</taxon>
        <taxon>Alveolata</taxon>
        <taxon>Dinophyceae</taxon>
        <taxon>Suessiales</taxon>
        <taxon>Symbiodiniaceae</taxon>
        <taxon>Durusdinium</taxon>
    </lineage>
</organism>
<accession>A0ABP0RR31</accession>
<dbReference type="InterPro" id="IPR023631">
    <property type="entry name" value="Amidase_dom"/>
</dbReference>
<protein>
    <submittedName>
        <fullName evidence="3">Fatty acid amide hydrolase 1 (Anandamide amidohydrolase 1)</fullName>
    </submittedName>
</protein>
<keyword evidence="4" id="KW-1185">Reference proteome</keyword>
<dbReference type="Gene3D" id="3.90.1300.10">
    <property type="entry name" value="Amidase signature (AS) domain"/>
    <property type="match status" value="1"/>
</dbReference>
<dbReference type="InterPro" id="IPR052096">
    <property type="entry name" value="Endocannabinoid_amidase"/>
</dbReference>
<evidence type="ECO:0000259" key="2">
    <source>
        <dbReference type="Pfam" id="PF01425"/>
    </source>
</evidence>
<evidence type="ECO:0000313" key="3">
    <source>
        <dbReference type="EMBL" id="CAK9103081.1"/>
    </source>
</evidence>
<evidence type="ECO:0000256" key="1">
    <source>
        <dbReference type="SAM" id="MobiDB-lite"/>
    </source>
</evidence>
<evidence type="ECO:0000313" key="4">
    <source>
        <dbReference type="Proteomes" id="UP001642464"/>
    </source>
</evidence>
<feature type="region of interest" description="Disordered" evidence="1">
    <location>
        <begin position="1"/>
        <end position="46"/>
    </location>
</feature>
<reference evidence="3 4" key="1">
    <citation type="submission" date="2024-02" db="EMBL/GenBank/DDBJ databases">
        <authorList>
            <person name="Chen Y."/>
            <person name="Shah S."/>
            <person name="Dougan E. K."/>
            <person name="Thang M."/>
            <person name="Chan C."/>
        </authorList>
    </citation>
    <scope>NUCLEOTIDE SEQUENCE [LARGE SCALE GENOMIC DNA]</scope>
</reference>
<gene>
    <name evidence="3" type="ORF">SCF082_LOCUS48163</name>
</gene>
<proteinExistence type="predicted"/>
<comment type="caution">
    <text evidence="3">The sequence shown here is derived from an EMBL/GenBank/DDBJ whole genome shotgun (WGS) entry which is preliminary data.</text>
</comment>
<sequence>MARETAAMPPASLSGGNGNSGVEPFGTGGDTHTHTPGQTILTQGRSAGETMSSILELSVEELAAALAKGQISALEVLKTYQARAELIHHACNAVAFWIPDAEARAREADEHLQRTGKVLGPLHGVPFTVKDHVMVQGTPITMGMQSLKKTGKKSGRDEYLVKAFRALGAIPFAKSTMSQLGMTIGGGSPAHGDTLNPWDTLRSPGGSSCGEGALVGGGATPFGIGSDVGGSVRVPAAFCGISALKPTVGRISTMLTRPGEYFVPATTGVMAKSAKDLSLVYSLLLSQGLTVGLPRIPPLPFDASEFSSSRKLRIGCYLEEYTFPKPCKAVCRAVEESTNALKALGHEIVDFKPHSSGVLPREMVWDLDASFYISAEPYNPSKQNRKQKSKEDIRSQVMPSWTDSDEETHPDLIGMFRPKEAYDSKDIHHGGSMAGSSLGYEQLYGKRDAMRERFYNAWQAAGLDALLCPVSATPALHVEEVQNAVSNVVTTRVFNLLDMPAGVVTVSLVKDSDLVPYDPGTQDPDVTRMAKRAVQDSLGLPVGVQVVTLPWREELCLRTMLELEKGFGFSAAHYKLAPLARRSRSLGAPPEAVSRL</sequence>
<dbReference type="Pfam" id="PF01425">
    <property type="entry name" value="Amidase"/>
    <property type="match status" value="1"/>
</dbReference>
<feature type="domain" description="Amidase" evidence="2">
    <location>
        <begin position="75"/>
        <end position="557"/>
    </location>
</feature>
<dbReference type="InterPro" id="IPR036928">
    <property type="entry name" value="AS_sf"/>
</dbReference>
<dbReference type="PANTHER" id="PTHR45847:SF6">
    <property type="entry name" value="FATTY ACID AMIDE HYDROLASE"/>
    <property type="match status" value="1"/>
</dbReference>
<feature type="region of interest" description="Disordered" evidence="1">
    <location>
        <begin position="380"/>
        <end position="410"/>
    </location>
</feature>
<dbReference type="PIRSF" id="PIRSF001221">
    <property type="entry name" value="Amidase_fungi"/>
    <property type="match status" value="1"/>
</dbReference>
<dbReference type="PANTHER" id="PTHR45847">
    <property type="entry name" value="FATTY ACID AMIDE HYDROLASE"/>
    <property type="match status" value="1"/>
</dbReference>
<dbReference type="GO" id="GO:0016787">
    <property type="term" value="F:hydrolase activity"/>
    <property type="evidence" value="ECO:0007669"/>
    <property type="project" value="UniProtKB-KW"/>
</dbReference>
<dbReference type="SUPFAM" id="SSF75304">
    <property type="entry name" value="Amidase signature (AS) enzymes"/>
    <property type="match status" value="1"/>
</dbReference>